<gene>
    <name evidence="1" type="ORF">PILCRDRAFT_826527</name>
</gene>
<protein>
    <submittedName>
        <fullName evidence="1">Uncharacterized protein</fullName>
    </submittedName>
</protein>
<accession>A0A0C3F8L5</accession>
<dbReference type="InParanoid" id="A0A0C3F8L5"/>
<evidence type="ECO:0000313" key="2">
    <source>
        <dbReference type="Proteomes" id="UP000054166"/>
    </source>
</evidence>
<sequence length="84" mass="9637">VDPGARRNDSEEDQDGIHGKMFELYLTTIPPIVKTGNRTRGSRFMKRTVCHCERHSCPFITTNAQTTRTSFVKITRSVKIQKQL</sequence>
<dbReference type="EMBL" id="KN833037">
    <property type="protein sequence ID" value="KIM76179.1"/>
    <property type="molecule type" value="Genomic_DNA"/>
</dbReference>
<evidence type="ECO:0000313" key="1">
    <source>
        <dbReference type="EMBL" id="KIM76179.1"/>
    </source>
</evidence>
<dbReference type="Proteomes" id="UP000054166">
    <property type="component" value="Unassembled WGS sequence"/>
</dbReference>
<dbReference type="AlphaFoldDB" id="A0A0C3F8L5"/>
<feature type="non-terminal residue" evidence="1">
    <location>
        <position position="1"/>
    </location>
</feature>
<reference evidence="2" key="2">
    <citation type="submission" date="2015-01" db="EMBL/GenBank/DDBJ databases">
        <title>Evolutionary Origins and Diversification of the Mycorrhizal Mutualists.</title>
        <authorList>
            <consortium name="DOE Joint Genome Institute"/>
            <consortium name="Mycorrhizal Genomics Consortium"/>
            <person name="Kohler A."/>
            <person name="Kuo A."/>
            <person name="Nagy L.G."/>
            <person name="Floudas D."/>
            <person name="Copeland A."/>
            <person name="Barry K.W."/>
            <person name="Cichocki N."/>
            <person name="Veneault-Fourrey C."/>
            <person name="LaButti K."/>
            <person name="Lindquist E.A."/>
            <person name="Lipzen A."/>
            <person name="Lundell T."/>
            <person name="Morin E."/>
            <person name="Murat C."/>
            <person name="Riley R."/>
            <person name="Ohm R."/>
            <person name="Sun H."/>
            <person name="Tunlid A."/>
            <person name="Henrissat B."/>
            <person name="Grigoriev I.V."/>
            <person name="Hibbett D.S."/>
            <person name="Martin F."/>
        </authorList>
    </citation>
    <scope>NUCLEOTIDE SEQUENCE [LARGE SCALE GENOMIC DNA]</scope>
    <source>
        <strain evidence="2">F 1598</strain>
    </source>
</reference>
<dbReference type="HOGENOM" id="CLU_2533701_0_0_1"/>
<name>A0A0C3F8L5_PILCF</name>
<proteinExistence type="predicted"/>
<keyword evidence="2" id="KW-1185">Reference proteome</keyword>
<reference evidence="1 2" key="1">
    <citation type="submission" date="2014-04" db="EMBL/GenBank/DDBJ databases">
        <authorList>
            <consortium name="DOE Joint Genome Institute"/>
            <person name="Kuo A."/>
            <person name="Tarkka M."/>
            <person name="Buscot F."/>
            <person name="Kohler A."/>
            <person name="Nagy L.G."/>
            <person name="Floudas D."/>
            <person name="Copeland A."/>
            <person name="Barry K.W."/>
            <person name="Cichocki N."/>
            <person name="Veneault-Fourrey C."/>
            <person name="LaButti K."/>
            <person name="Lindquist E.A."/>
            <person name="Lipzen A."/>
            <person name="Lundell T."/>
            <person name="Morin E."/>
            <person name="Murat C."/>
            <person name="Sun H."/>
            <person name="Tunlid A."/>
            <person name="Henrissat B."/>
            <person name="Grigoriev I.V."/>
            <person name="Hibbett D.S."/>
            <person name="Martin F."/>
            <person name="Nordberg H.P."/>
            <person name="Cantor M.N."/>
            <person name="Hua S.X."/>
        </authorList>
    </citation>
    <scope>NUCLEOTIDE SEQUENCE [LARGE SCALE GENOMIC DNA]</scope>
    <source>
        <strain evidence="1 2">F 1598</strain>
    </source>
</reference>
<organism evidence="1 2">
    <name type="scientific">Piloderma croceum (strain F 1598)</name>
    <dbReference type="NCBI Taxonomy" id="765440"/>
    <lineage>
        <taxon>Eukaryota</taxon>
        <taxon>Fungi</taxon>
        <taxon>Dikarya</taxon>
        <taxon>Basidiomycota</taxon>
        <taxon>Agaricomycotina</taxon>
        <taxon>Agaricomycetes</taxon>
        <taxon>Agaricomycetidae</taxon>
        <taxon>Atheliales</taxon>
        <taxon>Atheliaceae</taxon>
        <taxon>Piloderma</taxon>
    </lineage>
</organism>